<gene>
    <name evidence="2" type="ORF">AVL55_01055</name>
</gene>
<name>A0A126PXF6_ALTMA</name>
<dbReference type="EMBL" id="CP014323">
    <property type="protein sequence ID" value="AMJ96888.1"/>
    <property type="molecule type" value="Genomic_DNA"/>
</dbReference>
<keyword evidence="1" id="KW-1133">Transmembrane helix</keyword>
<keyword evidence="1" id="KW-0812">Transmembrane</keyword>
<evidence type="ECO:0000313" key="2">
    <source>
        <dbReference type="EMBL" id="AMJ96888.1"/>
    </source>
</evidence>
<accession>A0A126PXF6</accession>
<keyword evidence="1" id="KW-0472">Membrane</keyword>
<dbReference type="OrthoDB" id="6227360at2"/>
<organism evidence="2 3">
    <name type="scientific">Alteromonas macleodii</name>
    <name type="common">Pseudoalteromonas macleodii</name>
    <dbReference type="NCBI Taxonomy" id="28108"/>
    <lineage>
        <taxon>Bacteria</taxon>
        <taxon>Pseudomonadati</taxon>
        <taxon>Pseudomonadota</taxon>
        <taxon>Gammaproteobacteria</taxon>
        <taxon>Alteromonadales</taxon>
        <taxon>Alteromonadaceae</taxon>
        <taxon>Alteromonas/Salinimonas group</taxon>
        <taxon>Alteromonas</taxon>
    </lineage>
</organism>
<sequence length="167" mass="19104">MNKTNKKKPSTSNVFKAAIAAIFAITLGVTINFLHTDEQDTTIIAFALNLDTFKRHVVSSHWQWRVRQPTTMIMLIHYNESGKETNRTPVRMNHNGWPTAELSSEGCEKIWTSLMATPLRVDGFKIHADYYAELEENEDNYWCRFSLSSGAYFDYFPANGTVTNLSD</sequence>
<feature type="transmembrane region" description="Helical" evidence="1">
    <location>
        <begin position="12"/>
        <end position="34"/>
    </location>
</feature>
<evidence type="ECO:0000313" key="3">
    <source>
        <dbReference type="Proteomes" id="UP000063991"/>
    </source>
</evidence>
<protein>
    <submittedName>
        <fullName evidence="2">Uncharacterized protein</fullName>
    </submittedName>
</protein>
<dbReference type="Proteomes" id="UP000063991">
    <property type="component" value="Chromosome"/>
</dbReference>
<evidence type="ECO:0000256" key="1">
    <source>
        <dbReference type="SAM" id="Phobius"/>
    </source>
</evidence>
<reference evidence="2 3" key="1">
    <citation type="submission" date="2015-12" db="EMBL/GenBank/DDBJ databases">
        <authorList>
            <person name="Shamseldin A."/>
            <person name="Moawad H."/>
            <person name="Abd El-Rahim W.M."/>
            <person name="Sadowsky M.J."/>
        </authorList>
    </citation>
    <scope>NUCLEOTIDE SEQUENCE [LARGE SCALE GENOMIC DNA]</scope>
    <source>
        <strain evidence="2 3">D7</strain>
    </source>
</reference>
<dbReference type="RefSeq" id="WP_061093984.1">
    <property type="nucleotide sequence ID" value="NZ_CP014323.1"/>
</dbReference>
<proteinExistence type="predicted"/>
<dbReference type="AlphaFoldDB" id="A0A126PXF6"/>